<feature type="region of interest" description="Disordered" evidence="1">
    <location>
        <begin position="171"/>
        <end position="212"/>
    </location>
</feature>
<keyword evidence="3" id="KW-1185">Reference proteome</keyword>
<evidence type="ECO:0000256" key="1">
    <source>
        <dbReference type="SAM" id="MobiDB-lite"/>
    </source>
</evidence>
<gene>
    <name evidence="2" type="ORF">CLUP02_02996</name>
</gene>
<accession>A0A9Q8WBD6</accession>
<organism evidence="2 3">
    <name type="scientific">Colletotrichum lupini</name>
    <dbReference type="NCBI Taxonomy" id="145971"/>
    <lineage>
        <taxon>Eukaryota</taxon>
        <taxon>Fungi</taxon>
        <taxon>Dikarya</taxon>
        <taxon>Ascomycota</taxon>
        <taxon>Pezizomycotina</taxon>
        <taxon>Sordariomycetes</taxon>
        <taxon>Hypocreomycetidae</taxon>
        <taxon>Glomerellales</taxon>
        <taxon>Glomerellaceae</taxon>
        <taxon>Colletotrichum</taxon>
        <taxon>Colletotrichum acutatum species complex</taxon>
    </lineage>
</organism>
<proteinExistence type="predicted"/>
<sequence>MGAGAETVKEISQPAVAYLASVEPSFSACLTLLRASRCSYVCEVATCGGKLGRRGRHRPCGEISDDADEVRVFLGANRMTQEIPVGWERKKKEEKEKRSVVQEMELEKDVPTWAQCEHSGRLEDTLPSVLPEGRKVDGQAGFGKAWPQLGHPDPISIAAKGSWEGALTRDAHINGGHSHRDPSPGVKEPAHREKKEPTQPLAAPATDRTAPAPTALPHRIAVRPSAVSFLSNHSHSFQPIYHLNFQGRLQEGAHLVCLRPECASLYFYRLHPSRWTHVNFEARLTKPCHLDLGKRSTPTNPPPPPTPYITSLYNPVQTQHPLSPILNTSHHYIRASGRFRKYRCCPAQERLTPSPIWHINISDKLVSQPRSRRQSVFIAPSGYTESLTLTRSGIRRLHPKQYQDWPVATLGLDIHADSLRAHLQSSYPDSPAQHPAIHRLGPVHALPNTLAEAALHTQNTHTSHKSIALCLALCSIFKPSFAAILCLDLLSPSTRLGLAIRLWDLYTFDSQGYMTVEQTVIPFTARSSPRLNQDLDATQSHNHCKIIPAKANGVATADKIEVGV</sequence>
<dbReference type="GeneID" id="73337034"/>
<reference evidence="2" key="1">
    <citation type="journal article" date="2021" name="Mol. Plant Microbe Interact.">
        <title>Complete Genome Sequence of the Plant-Pathogenic Fungus Colletotrichum lupini.</title>
        <authorList>
            <person name="Baroncelli R."/>
            <person name="Pensec F."/>
            <person name="Da Lio D."/>
            <person name="Boufleur T."/>
            <person name="Vicente I."/>
            <person name="Sarrocco S."/>
            <person name="Picot A."/>
            <person name="Baraldi E."/>
            <person name="Sukno S."/>
            <person name="Thon M."/>
            <person name="Le Floch G."/>
        </authorList>
    </citation>
    <scope>NUCLEOTIDE SEQUENCE</scope>
    <source>
        <strain evidence="2">IMI 504893</strain>
    </source>
</reference>
<protein>
    <submittedName>
        <fullName evidence="2">Uncharacterized protein</fullName>
    </submittedName>
</protein>
<dbReference type="RefSeq" id="XP_049139167.1">
    <property type="nucleotide sequence ID" value="XM_049282024.1"/>
</dbReference>
<dbReference type="KEGG" id="clup:CLUP02_02996"/>
<name>A0A9Q8WBD6_9PEZI</name>
<feature type="compositionally biased region" description="Basic and acidic residues" evidence="1">
    <location>
        <begin position="171"/>
        <end position="197"/>
    </location>
</feature>
<evidence type="ECO:0000313" key="3">
    <source>
        <dbReference type="Proteomes" id="UP000830671"/>
    </source>
</evidence>
<feature type="compositionally biased region" description="Low complexity" evidence="1">
    <location>
        <begin position="200"/>
        <end position="212"/>
    </location>
</feature>
<dbReference type="EMBL" id="CP019474">
    <property type="protein sequence ID" value="UQC77528.1"/>
    <property type="molecule type" value="Genomic_DNA"/>
</dbReference>
<dbReference type="Proteomes" id="UP000830671">
    <property type="component" value="Chromosome 2"/>
</dbReference>
<dbReference type="AlphaFoldDB" id="A0A9Q8WBD6"/>
<evidence type="ECO:0000313" key="2">
    <source>
        <dbReference type="EMBL" id="UQC77528.1"/>
    </source>
</evidence>